<dbReference type="GO" id="GO:0003824">
    <property type="term" value="F:catalytic activity"/>
    <property type="evidence" value="ECO:0007669"/>
    <property type="project" value="InterPro"/>
</dbReference>
<protein>
    <recommendedName>
        <fullName evidence="3">CoA transferase</fullName>
    </recommendedName>
</protein>
<evidence type="ECO:0008006" key="3">
    <source>
        <dbReference type="Google" id="ProtNLM"/>
    </source>
</evidence>
<sequence>MTPPFAIPLSGWADAQLAAMAAFTTSSRLTAVSGTMLLGERAALNGFVIPGRHSCGGGCRLFDTRDAPVALTLARPDDRTLLPALFGDASVDPDDNGDIAQRLRRESAADIVARGRVLGLAMAALDEHPVSPAATITAQGLPAAPATGLPLVIDLSALWAGPLAAHLLDMSGAQVIKVESVNRPDRMRQGDPALFARLNQDKANVALDLRQSADRDALIALIRRADIVIEAARPRALLQLGIDADRLVTETPGLVWVTITGHGAAGDAAQWIGFGDDCSVGGGLSAALHTATGATGFGGDACADPLTGIYAARAALTQRTRGVGARLILSMSGIVAEALSNEGEETLQAMLIHWAASVGQPFPAVPGRIAGSVAALGADTAAWLASC</sequence>
<dbReference type="RefSeq" id="WP_343052982.1">
    <property type="nucleotide sequence ID" value="NZ_JACIJC010000004.1"/>
</dbReference>
<evidence type="ECO:0000313" key="1">
    <source>
        <dbReference type="EMBL" id="MBB5686736.1"/>
    </source>
</evidence>
<dbReference type="EMBL" id="JACIJC010000004">
    <property type="protein sequence ID" value="MBB5686736.1"/>
    <property type="molecule type" value="Genomic_DNA"/>
</dbReference>
<gene>
    <name evidence="1" type="ORF">FHS49_002760</name>
</gene>
<accession>A0A7W9EGH8</accession>
<name>A0A7W9EGH8_9SPHN</name>
<dbReference type="AlphaFoldDB" id="A0A7W9EGH8"/>
<keyword evidence="2" id="KW-1185">Reference proteome</keyword>
<organism evidence="1 2">
    <name type="scientific">Sphingobium boeckii</name>
    <dbReference type="NCBI Taxonomy" id="1082345"/>
    <lineage>
        <taxon>Bacteria</taxon>
        <taxon>Pseudomonadati</taxon>
        <taxon>Pseudomonadota</taxon>
        <taxon>Alphaproteobacteria</taxon>
        <taxon>Sphingomonadales</taxon>
        <taxon>Sphingomonadaceae</taxon>
        <taxon>Sphingobium</taxon>
    </lineage>
</organism>
<evidence type="ECO:0000313" key="2">
    <source>
        <dbReference type="Proteomes" id="UP000549617"/>
    </source>
</evidence>
<dbReference type="PANTHER" id="PTHR48228">
    <property type="entry name" value="SUCCINYL-COA--D-CITRAMALATE COA-TRANSFERASE"/>
    <property type="match status" value="1"/>
</dbReference>
<dbReference type="Pfam" id="PF02515">
    <property type="entry name" value="CoA_transf_3"/>
    <property type="match status" value="1"/>
</dbReference>
<dbReference type="InterPro" id="IPR003673">
    <property type="entry name" value="CoA-Trfase_fam_III"/>
</dbReference>
<dbReference type="InterPro" id="IPR023606">
    <property type="entry name" value="CoA-Trfase_III_dom_1_sf"/>
</dbReference>
<comment type="caution">
    <text evidence="1">The sequence shown here is derived from an EMBL/GenBank/DDBJ whole genome shotgun (WGS) entry which is preliminary data.</text>
</comment>
<dbReference type="Gene3D" id="3.40.50.10540">
    <property type="entry name" value="Crotonobetainyl-coa:carnitine coa-transferase, domain 1"/>
    <property type="match status" value="1"/>
</dbReference>
<dbReference type="InterPro" id="IPR050509">
    <property type="entry name" value="CoA-transferase_III"/>
</dbReference>
<proteinExistence type="predicted"/>
<reference evidence="1 2" key="1">
    <citation type="submission" date="2020-08" db="EMBL/GenBank/DDBJ databases">
        <title>Genomic Encyclopedia of Type Strains, Phase IV (KMG-IV): sequencing the most valuable type-strain genomes for metagenomic binning, comparative biology and taxonomic classification.</title>
        <authorList>
            <person name="Goeker M."/>
        </authorList>
    </citation>
    <scope>NUCLEOTIDE SEQUENCE [LARGE SCALE GENOMIC DNA]</scope>
    <source>
        <strain evidence="1 2">DSM 25079</strain>
    </source>
</reference>
<dbReference type="PANTHER" id="PTHR48228:SF5">
    <property type="entry name" value="ALPHA-METHYLACYL-COA RACEMASE"/>
    <property type="match status" value="1"/>
</dbReference>
<dbReference type="Proteomes" id="UP000549617">
    <property type="component" value="Unassembled WGS sequence"/>
</dbReference>
<dbReference type="SUPFAM" id="SSF89796">
    <property type="entry name" value="CoA-transferase family III (CaiB/BaiF)"/>
    <property type="match status" value="1"/>
</dbReference>